<evidence type="ECO:0000313" key="2">
    <source>
        <dbReference type="Proteomes" id="UP000007161"/>
    </source>
</evidence>
<proteinExistence type="predicted"/>
<accession>H2J4C7</accession>
<dbReference type="EMBL" id="CP003257">
    <property type="protein sequence ID" value="AEX84782.1"/>
    <property type="molecule type" value="Genomic_DNA"/>
</dbReference>
<sequence length="116" mass="13304">MGLFASEKTVKIHFEEGRIVEKETQDYIEVLEELSFELGEEIKKAVTPKDLVVNADGSYKMNVENSVQVPLNVLVKVIKGWSEQVPVTVENLKKLDNNIINRLWVKLQEMYGLSLR</sequence>
<dbReference type="Proteomes" id="UP000007161">
    <property type="component" value="Chromosome"/>
</dbReference>
<protein>
    <submittedName>
        <fullName evidence="1">Uncharacterized protein</fullName>
    </submittedName>
</protein>
<dbReference type="AlphaFoldDB" id="H2J4C7"/>
<reference evidence="1 2" key="1">
    <citation type="journal article" date="2012" name="J. Bacteriol.">
        <title>Complete Genome Sequence of the Thermophilic, Piezophilic, Heterotrophic Bacterium Marinitoga piezophila KA3.</title>
        <authorList>
            <person name="Lucas S."/>
            <person name="Han J."/>
            <person name="Lapidus A."/>
            <person name="Cheng J.F."/>
            <person name="Goodwin L.A."/>
            <person name="Pitluck S."/>
            <person name="Peters L."/>
            <person name="Mikhailova N."/>
            <person name="Teshima H."/>
            <person name="Detter J.C."/>
            <person name="Han C."/>
            <person name="Tapia R."/>
            <person name="Land M."/>
            <person name="Hauser L."/>
            <person name="Kyrpides N.C."/>
            <person name="Ivanova N."/>
            <person name="Pagani I."/>
            <person name="Vannier P."/>
            <person name="Oger P."/>
            <person name="Bartlett D.H."/>
            <person name="Noll K.M."/>
            <person name="Woyke T."/>
            <person name="Jebbar M."/>
        </authorList>
    </citation>
    <scope>NUCLEOTIDE SEQUENCE [LARGE SCALE GENOMIC DNA]</scope>
    <source>
        <strain evidence="2">DSM 14283 / JCM 11233 / KA3</strain>
    </source>
</reference>
<dbReference type="STRING" id="443254.Marpi_0332"/>
<dbReference type="RefSeq" id="WP_014295854.1">
    <property type="nucleotide sequence ID" value="NC_016751.1"/>
</dbReference>
<dbReference type="KEGG" id="mpz:Marpi_0332"/>
<name>H2J4C7_MARPK</name>
<keyword evidence="2" id="KW-1185">Reference proteome</keyword>
<gene>
    <name evidence="1" type="ordered locus">Marpi_0332</name>
</gene>
<evidence type="ECO:0000313" key="1">
    <source>
        <dbReference type="EMBL" id="AEX84782.1"/>
    </source>
</evidence>
<dbReference type="eggNOG" id="ENOG502ZI09">
    <property type="taxonomic scope" value="Bacteria"/>
</dbReference>
<dbReference type="HOGENOM" id="CLU_2093930_0_0_0"/>
<reference evidence="2" key="2">
    <citation type="submission" date="2012-01" db="EMBL/GenBank/DDBJ databases">
        <title>Complete sequence of chromosome of Marinitoga piezophila KA3.</title>
        <authorList>
            <person name="Lucas S."/>
            <person name="Han J."/>
            <person name="Lapidus A."/>
            <person name="Cheng J.-F."/>
            <person name="Goodwin L."/>
            <person name="Pitluck S."/>
            <person name="Peters L."/>
            <person name="Mikhailova N."/>
            <person name="Teshima H."/>
            <person name="Detter J.C."/>
            <person name="Han C."/>
            <person name="Tapia R."/>
            <person name="Land M."/>
            <person name="Hauser L."/>
            <person name="Kyrpides N."/>
            <person name="Ivanova N."/>
            <person name="Pagani I."/>
            <person name="Jebbar M."/>
            <person name="Vannier P."/>
            <person name="Oger P."/>
            <person name="Cario A."/>
            <person name="Bartlett D."/>
            <person name="Noll K.M."/>
            <person name="Woyke T."/>
        </authorList>
    </citation>
    <scope>NUCLEOTIDE SEQUENCE [LARGE SCALE GENOMIC DNA]</scope>
    <source>
        <strain evidence="2">DSM 14283 / JCM 11233 / KA3</strain>
    </source>
</reference>
<organism evidence="1 2">
    <name type="scientific">Marinitoga piezophila (strain DSM 14283 / JCM 11233 / KA3)</name>
    <dbReference type="NCBI Taxonomy" id="443254"/>
    <lineage>
        <taxon>Bacteria</taxon>
        <taxon>Thermotogati</taxon>
        <taxon>Thermotogota</taxon>
        <taxon>Thermotogae</taxon>
        <taxon>Petrotogales</taxon>
        <taxon>Petrotogaceae</taxon>
        <taxon>Marinitoga</taxon>
    </lineage>
</organism>